<sequence length="30" mass="3388">MSKKTTRIVVFIMLFAMLATTILSGIAMWL</sequence>
<accession>A0ABU6MMN7</accession>
<dbReference type="NCBIfam" id="NF033880">
    <property type="entry name" value="Prli42"/>
    <property type="match status" value="1"/>
</dbReference>
<organism evidence="2 3">
    <name type="scientific">Heyndrickxia acidicola</name>
    <dbReference type="NCBI Taxonomy" id="209389"/>
    <lineage>
        <taxon>Bacteria</taxon>
        <taxon>Bacillati</taxon>
        <taxon>Bacillota</taxon>
        <taxon>Bacilli</taxon>
        <taxon>Bacillales</taxon>
        <taxon>Bacillaceae</taxon>
        <taxon>Heyndrickxia</taxon>
    </lineage>
</organism>
<reference evidence="2 3" key="1">
    <citation type="submission" date="2023-03" db="EMBL/GenBank/DDBJ databases">
        <title>Bacillus Genome Sequencing.</title>
        <authorList>
            <person name="Dunlap C."/>
        </authorList>
    </citation>
    <scope>NUCLEOTIDE SEQUENCE [LARGE SCALE GENOMIC DNA]</scope>
    <source>
        <strain evidence="2 3">B-23453</strain>
    </source>
</reference>
<protein>
    <submittedName>
        <fullName evidence="2">Stressosome-associated protein Prli42</fullName>
    </submittedName>
</protein>
<keyword evidence="1" id="KW-0812">Transmembrane</keyword>
<evidence type="ECO:0000313" key="3">
    <source>
        <dbReference type="Proteomes" id="UP001341444"/>
    </source>
</evidence>
<proteinExistence type="predicted"/>
<evidence type="ECO:0000313" key="2">
    <source>
        <dbReference type="EMBL" id="MED1205236.1"/>
    </source>
</evidence>
<dbReference type="EMBL" id="JARMAB010000030">
    <property type="protein sequence ID" value="MED1205236.1"/>
    <property type="molecule type" value="Genomic_DNA"/>
</dbReference>
<feature type="transmembrane region" description="Helical" evidence="1">
    <location>
        <begin position="7"/>
        <end position="29"/>
    </location>
</feature>
<comment type="caution">
    <text evidence="2">The sequence shown here is derived from an EMBL/GenBank/DDBJ whole genome shotgun (WGS) entry which is preliminary data.</text>
</comment>
<dbReference type="Proteomes" id="UP001341444">
    <property type="component" value="Unassembled WGS sequence"/>
</dbReference>
<evidence type="ECO:0000256" key="1">
    <source>
        <dbReference type="SAM" id="Phobius"/>
    </source>
</evidence>
<keyword evidence="3" id="KW-1185">Reference proteome</keyword>
<name>A0ABU6MMN7_9BACI</name>
<gene>
    <name evidence="2" type="primary">prli42</name>
    <name evidence="2" type="ORF">P4T90_19490</name>
</gene>
<keyword evidence="1" id="KW-0472">Membrane</keyword>
<keyword evidence="1" id="KW-1133">Transmembrane helix</keyword>
<dbReference type="RefSeq" id="WP_157090574.1">
    <property type="nucleotide sequence ID" value="NZ_JARMAB010000030.1"/>
</dbReference>
<dbReference type="InterPro" id="IPR049722">
    <property type="entry name" value="Prli42-like"/>
</dbReference>